<dbReference type="PANTHER" id="PTHR18916:SF83">
    <property type="entry name" value="TIP ELONGATION PROTEIN 1"/>
    <property type="match status" value="1"/>
</dbReference>
<comment type="caution">
    <text evidence="6">The sequence shown here is derived from an EMBL/GenBank/DDBJ whole genome shotgun (WGS) entry which is preliminary data.</text>
</comment>
<name>A0A9P4Q266_9PEZI</name>
<reference evidence="6" key="1">
    <citation type="journal article" date="2020" name="Stud. Mycol.">
        <title>101 Dothideomycetes genomes: a test case for predicting lifestyles and emergence of pathogens.</title>
        <authorList>
            <person name="Haridas S."/>
            <person name="Albert R."/>
            <person name="Binder M."/>
            <person name="Bloem J."/>
            <person name="Labutti K."/>
            <person name="Salamov A."/>
            <person name="Andreopoulos B."/>
            <person name="Baker S."/>
            <person name="Barry K."/>
            <person name="Bills G."/>
            <person name="Bluhm B."/>
            <person name="Cannon C."/>
            <person name="Castanera R."/>
            <person name="Culley D."/>
            <person name="Daum C."/>
            <person name="Ezra D."/>
            <person name="Gonzalez J."/>
            <person name="Henrissat B."/>
            <person name="Kuo A."/>
            <person name="Liang C."/>
            <person name="Lipzen A."/>
            <person name="Lutzoni F."/>
            <person name="Magnuson J."/>
            <person name="Mondo S."/>
            <person name="Nolan M."/>
            <person name="Ohm R."/>
            <person name="Pangilinan J."/>
            <person name="Park H.-J."/>
            <person name="Ramirez L."/>
            <person name="Alfaro M."/>
            <person name="Sun H."/>
            <person name="Tritt A."/>
            <person name="Yoshinaga Y."/>
            <person name="Zwiers L.-H."/>
            <person name="Turgeon B."/>
            <person name="Goodwin S."/>
            <person name="Spatafora J."/>
            <person name="Crous P."/>
            <person name="Grigoriev I."/>
        </authorList>
    </citation>
    <scope>NUCLEOTIDE SEQUENCE</scope>
    <source>
        <strain evidence="6">CBS 116435</strain>
    </source>
</reference>
<feature type="compositionally biased region" description="Low complexity" evidence="3">
    <location>
        <begin position="279"/>
        <end position="290"/>
    </location>
</feature>
<evidence type="ECO:0000259" key="4">
    <source>
        <dbReference type="PROSITE" id="PS50158"/>
    </source>
</evidence>
<feature type="compositionally biased region" description="Polar residues" evidence="3">
    <location>
        <begin position="234"/>
        <end position="263"/>
    </location>
</feature>
<keyword evidence="1" id="KW-0862">Zinc</keyword>
<feature type="compositionally biased region" description="Low complexity" evidence="3">
    <location>
        <begin position="22"/>
        <end position="35"/>
    </location>
</feature>
<dbReference type="GO" id="GO:0008270">
    <property type="term" value="F:zinc ion binding"/>
    <property type="evidence" value="ECO:0007669"/>
    <property type="project" value="UniProtKB-KW"/>
</dbReference>
<sequence length="767" mass="83238">MALQTPRQRGTGLQRPSYGNLNGSSPSAGLNASSSKAMNRTASLQALTGSAGKSRTPTSGDGSMEDLEVGDLVDVPGDMYGIVRFIGTVRGKAGRFVGVELDEGFARKGKNDGDVDGVSYFTTTIPGSGIFLPVHRAAKRGVSLDSFPQTPSSPSLRASTRVLGNSTTPHLPSKFSQTIGPGARPPSPHFKPKRPSLPRPESPLRKNQPDLRPTPAKPFSQSVRGGRPPGLATASPSKTSNFRQSTNTRSVASSRPYSRTGSRAGQRDDDDRGAVGLARSTNGRTGSSGSVPSFSQPLRSPSRLGSAGNSEEVQRLKDLLLERDRRLEEQAASLADMERSVTELSSLLPGDGVTPTSMSRSSAYGEDHDDRNASQLRQMLREKNEKISMLTVEFDQHRADFRSTLDSLEMASTETERVYEEQKRELLQQIDHLQEYGGGGRHPRADDIDVESVADQLKQLEELVAELEEGLEESRRGEAEARGEVEFLRGEVERGRSELKREREKAAAALKAVNGDDAAFTANAKIVEEKDDEIRGLKAIIHSLSGGSPGDAVATVNGAGANGDHATDQANFERLQTSLSESQKDKERLEEEIEKMRRDIAAGAGLSSLPSPTTNGTSNGKHARQDSERTVGRRNSSSPPPLPTMDKYLPSRPRTATLKQAEAPTTVAKDDGGIFCEMCESSEHDTLDCTNLTRHHSRSPERDLDDVERNTADMPRGLNLEKKVSNTSIQAKELAPEEKKVEKDEDKWCALCEKDGHLAFDCPEEQY</sequence>
<keyword evidence="7" id="KW-1185">Reference proteome</keyword>
<evidence type="ECO:0000313" key="7">
    <source>
        <dbReference type="Proteomes" id="UP000799441"/>
    </source>
</evidence>
<feature type="domain" description="CAP-Gly" evidence="5">
    <location>
        <begin position="87"/>
        <end position="133"/>
    </location>
</feature>
<feature type="region of interest" description="Disordered" evidence="3">
    <location>
        <begin position="1"/>
        <end position="65"/>
    </location>
</feature>
<protein>
    <recommendedName>
        <fullName evidence="8">CAP-Gly domain-containing protein</fullName>
    </recommendedName>
</protein>
<feature type="region of interest" description="Disordered" evidence="3">
    <location>
        <begin position="345"/>
        <end position="370"/>
    </location>
</feature>
<feature type="compositionally biased region" description="Basic and acidic residues" evidence="3">
    <location>
        <begin position="698"/>
        <end position="711"/>
    </location>
</feature>
<dbReference type="PROSITE" id="PS50245">
    <property type="entry name" value="CAP_GLY_2"/>
    <property type="match status" value="1"/>
</dbReference>
<dbReference type="Gene3D" id="2.30.30.190">
    <property type="entry name" value="CAP Gly-rich-like domain"/>
    <property type="match status" value="1"/>
</dbReference>
<dbReference type="EMBL" id="MU003863">
    <property type="protein sequence ID" value="KAF2716734.1"/>
    <property type="molecule type" value="Genomic_DNA"/>
</dbReference>
<dbReference type="AlphaFoldDB" id="A0A9P4Q266"/>
<proteinExistence type="predicted"/>
<dbReference type="InterPro" id="IPR001878">
    <property type="entry name" value="Znf_CCHC"/>
</dbReference>
<feature type="region of interest" description="Disordered" evidence="3">
    <location>
        <begin position="145"/>
        <end position="312"/>
    </location>
</feature>
<feature type="compositionally biased region" description="Polar residues" evidence="3">
    <location>
        <begin position="36"/>
        <end position="61"/>
    </location>
</feature>
<feature type="compositionally biased region" description="Polar residues" evidence="3">
    <location>
        <begin position="608"/>
        <end position="620"/>
    </location>
</feature>
<feature type="region of interest" description="Disordered" evidence="3">
    <location>
        <begin position="694"/>
        <end position="740"/>
    </location>
</feature>
<dbReference type="GO" id="GO:0003676">
    <property type="term" value="F:nucleic acid binding"/>
    <property type="evidence" value="ECO:0007669"/>
    <property type="project" value="InterPro"/>
</dbReference>
<evidence type="ECO:0000313" key="6">
    <source>
        <dbReference type="EMBL" id="KAF2716734.1"/>
    </source>
</evidence>
<keyword evidence="1" id="KW-0479">Metal-binding</keyword>
<keyword evidence="1" id="KW-0863">Zinc-finger</keyword>
<feature type="coiled-coil region" evidence="2">
    <location>
        <begin position="373"/>
        <end position="516"/>
    </location>
</feature>
<dbReference type="OrthoDB" id="2130750at2759"/>
<organism evidence="6 7">
    <name type="scientific">Polychaeton citri CBS 116435</name>
    <dbReference type="NCBI Taxonomy" id="1314669"/>
    <lineage>
        <taxon>Eukaryota</taxon>
        <taxon>Fungi</taxon>
        <taxon>Dikarya</taxon>
        <taxon>Ascomycota</taxon>
        <taxon>Pezizomycotina</taxon>
        <taxon>Dothideomycetes</taxon>
        <taxon>Dothideomycetidae</taxon>
        <taxon>Capnodiales</taxon>
        <taxon>Capnodiaceae</taxon>
        <taxon>Polychaeton</taxon>
    </lineage>
</organism>
<keyword evidence="2" id="KW-0175">Coiled coil</keyword>
<feature type="compositionally biased region" description="Polar residues" evidence="3">
    <location>
        <begin position="146"/>
        <end position="179"/>
    </location>
</feature>
<evidence type="ECO:0000256" key="2">
    <source>
        <dbReference type="SAM" id="Coils"/>
    </source>
</evidence>
<feature type="region of interest" description="Disordered" evidence="3">
    <location>
        <begin position="602"/>
        <end position="650"/>
    </location>
</feature>
<evidence type="ECO:0000256" key="3">
    <source>
        <dbReference type="SAM" id="MobiDB-lite"/>
    </source>
</evidence>
<feature type="domain" description="CCHC-type" evidence="4">
    <location>
        <begin position="749"/>
        <end position="764"/>
    </location>
</feature>
<dbReference type="Gene3D" id="4.10.60.10">
    <property type="entry name" value="Zinc finger, CCHC-type"/>
    <property type="match status" value="1"/>
</dbReference>
<gene>
    <name evidence="6" type="ORF">K431DRAFT_307512</name>
</gene>
<dbReference type="SMART" id="SM01052">
    <property type="entry name" value="CAP_GLY"/>
    <property type="match status" value="1"/>
</dbReference>
<dbReference type="PROSITE" id="PS50158">
    <property type="entry name" value="ZF_CCHC"/>
    <property type="match status" value="1"/>
</dbReference>
<dbReference type="InterPro" id="IPR036859">
    <property type="entry name" value="CAP-Gly_dom_sf"/>
</dbReference>
<accession>A0A9P4Q266</accession>
<dbReference type="InterPro" id="IPR000938">
    <property type="entry name" value="CAP-Gly_domain"/>
</dbReference>
<evidence type="ECO:0000256" key="1">
    <source>
        <dbReference type="PROSITE-ProRule" id="PRU00047"/>
    </source>
</evidence>
<dbReference type="SUPFAM" id="SSF74924">
    <property type="entry name" value="Cap-Gly domain"/>
    <property type="match status" value="1"/>
</dbReference>
<dbReference type="Pfam" id="PF01302">
    <property type="entry name" value="CAP_GLY"/>
    <property type="match status" value="1"/>
</dbReference>
<evidence type="ECO:0008006" key="8">
    <source>
        <dbReference type="Google" id="ProtNLM"/>
    </source>
</evidence>
<dbReference type="PANTHER" id="PTHR18916">
    <property type="entry name" value="DYNACTIN 1-RELATED MICROTUBULE-BINDING"/>
    <property type="match status" value="1"/>
</dbReference>
<dbReference type="Proteomes" id="UP000799441">
    <property type="component" value="Unassembled WGS sequence"/>
</dbReference>
<evidence type="ECO:0000259" key="5">
    <source>
        <dbReference type="PROSITE" id="PS50245"/>
    </source>
</evidence>